<evidence type="ECO:0000313" key="4">
    <source>
        <dbReference type="Proteomes" id="UP000590868"/>
    </source>
</evidence>
<protein>
    <submittedName>
        <fullName evidence="3">STXB4 protein</fullName>
    </submittedName>
</protein>
<dbReference type="AlphaFoldDB" id="A0A7L2ALC0"/>
<dbReference type="PANTHER" id="PTHR19964">
    <property type="entry name" value="MULTIPLE PDZ DOMAIN PROTEIN"/>
    <property type="match status" value="1"/>
</dbReference>
<dbReference type="SUPFAM" id="SSF50156">
    <property type="entry name" value="PDZ domain-like"/>
    <property type="match status" value="1"/>
</dbReference>
<dbReference type="InterPro" id="IPR051342">
    <property type="entry name" value="PDZ_scaffold"/>
</dbReference>
<reference evidence="3 4" key="1">
    <citation type="submission" date="2019-09" db="EMBL/GenBank/DDBJ databases">
        <title>Bird 10,000 Genomes (B10K) Project - Family phase.</title>
        <authorList>
            <person name="Zhang G."/>
        </authorList>
    </citation>
    <scope>NUCLEOTIDE SEQUENCE [LARGE SCALE GENOMIC DNA]</scope>
    <source>
        <strain evidence="3">B10K-DU-001-55</strain>
        <tissue evidence="3">Muscle</tissue>
    </source>
</reference>
<name>A0A7L2ALC0_9GRUI</name>
<dbReference type="PROSITE" id="PS50106">
    <property type="entry name" value="PDZ"/>
    <property type="match status" value="1"/>
</dbReference>
<feature type="domain" description="PDZ" evidence="2">
    <location>
        <begin position="8"/>
        <end position="81"/>
    </location>
</feature>
<feature type="non-terminal residue" evidence="3">
    <location>
        <position position="1"/>
    </location>
</feature>
<dbReference type="Pfam" id="PF00595">
    <property type="entry name" value="PDZ"/>
    <property type="match status" value="1"/>
</dbReference>
<evidence type="ECO:0000259" key="2">
    <source>
        <dbReference type="PROSITE" id="PS50106"/>
    </source>
</evidence>
<evidence type="ECO:0000256" key="1">
    <source>
        <dbReference type="SAM" id="Coils"/>
    </source>
</evidence>
<dbReference type="Gene3D" id="2.30.42.10">
    <property type="match status" value="1"/>
</dbReference>
<dbReference type="InterPro" id="IPR036034">
    <property type="entry name" value="PDZ_sf"/>
</dbReference>
<keyword evidence="4" id="KW-1185">Reference proteome</keyword>
<keyword evidence="1" id="KW-0175">Coiled coil</keyword>
<dbReference type="EMBL" id="VXBZ01003348">
    <property type="protein sequence ID" value="NXP46729.1"/>
    <property type="molecule type" value="Genomic_DNA"/>
</dbReference>
<dbReference type="CDD" id="cd06698">
    <property type="entry name" value="PDZ1_hSTXBP4-PDZ2_GgSTXBP4-like"/>
    <property type="match status" value="1"/>
</dbReference>
<accession>A0A7L2ALC0</accession>
<proteinExistence type="predicted"/>
<evidence type="ECO:0000313" key="3">
    <source>
        <dbReference type="EMBL" id="NXP46729.1"/>
    </source>
</evidence>
<dbReference type="PANTHER" id="PTHR19964:SF35">
    <property type="entry name" value="PDZ DOMAIN-CONTAINING PROTEIN"/>
    <property type="match status" value="1"/>
</dbReference>
<sequence>SYSTESGIQSISIAKSSGLGLTISGGSNRPDGPMIYVQELAPDGDCYKDGRLRPGDQLIAINKDSLVGSTHEEARKIIAKAKFRHEGNTEVAFIPGRGRLHPGLSVHNNIPSPPPKAVGNGVSSCRLKVHVRSPEVGILNLKYCPGFETANVLWSFGTPFLYPCALPFKFIFGFSAPTSASHHKAASGTKPKVALDPHVRLKDGKLELVLQYLGLDVTEEKKRQLRQSLTTDSQGTVAYGDLLQALRDLMQEELDEAGLDSSSLLFTQHEVASLLDTSAFHSQTFDSLSCNGNEELEQLQLEMMDLRQEVRRLKSLLKEVENSKKSMEDELQRLNQKALGFLSENRTLQSKLQMAEVVQRQAHSAEQDYEEVIHLLEAEIAELKMQLAGKKAKHGSEIEEDILELKRQLSLADGQLRKSEVSRKRLEICNRKLLLFVQV</sequence>
<feature type="non-terminal residue" evidence="3">
    <location>
        <position position="439"/>
    </location>
</feature>
<dbReference type="Proteomes" id="UP000590868">
    <property type="component" value="Unassembled WGS sequence"/>
</dbReference>
<dbReference type="OrthoDB" id="6022242at2759"/>
<dbReference type="SMART" id="SM00228">
    <property type="entry name" value="PDZ"/>
    <property type="match status" value="1"/>
</dbReference>
<gene>
    <name evidence="3" type="primary">Stxbp4_1</name>
    <name evidence="3" type="ORF">HELFUL_R09189</name>
</gene>
<feature type="coiled-coil region" evidence="1">
    <location>
        <begin position="296"/>
        <end position="393"/>
    </location>
</feature>
<organism evidence="3 4">
    <name type="scientific">Heliornis fulica</name>
    <name type="common">sungrebe</name>
    <dbReference type="NCBI Taxonomy" id="54369"/>
    <lineage>
        <taxon>Eukaryota</taxon>
        <taxon>Metazoa</taxon>
        <taxon>Chordata</taxon>
        <taxon>Craniata</taxon>
        <taxon>Vertebrata</taxon>
        <taxon>Euteleostomi</taxon>
        <taxon>Archelosauria</taxon>
        <taxon>Archosauria</taxon>
        <taxon>Dinosauria</taxon>
        <taxon>Saurischia</taxon>
        <taxon>Theropoda</taxon>
        <taxon>Coelurosauria</taxon>
        <taxon>Aves</taxon>
        <taxon>Neognathae</taxon>
        <taxon>Neoaves</taxon>
        <taxon>Gruiformes</taxon>
        <taxon>Heliornithidae</taxon>
        <taxon>Heliornis</taxon>
    </lineage>
</organism>
<dbReference type="InterPro" id="IPR001478">
    <property type="entry name" value="PDZ"/>
</dbReference>
<comment type="caution">
    <text evidence="3">The sequence shown here is derived from an EMBL/GenBank/DDBJ whole genome shotgun (WGS) entry which is preliminary data.</text>
</comment>